<sequence length="239" mass="26525">MITHTNSLIKKQTSNSRFNKNLPNPLLENLSIKKCFGDTDQKLLRWVGNYCCSPLFLLPILTLRTTLRNAGKHKGSMSTAHELHVMVFIMSSHGDHLHIMAVGGIKDWTLPLVSDAKIFAPEDKAAILALGHSSSLVLRRWRRLISPFAAVTKKPAVLSPGSLSCSILSITSWGILIVVICDFAFFAPVAISGPPKNWCMSVYAKKMIKKGLKCISLMSKLKTKVKYTKESDAPYCLRQ</sequence>
<dbReference type="EMBL" id="CPZF01000014">
    <property type="protein sequence ID" value="CNG45463.1"/>
    <property type="molecule type" value="Genomic_DNA"/>
</dbReference>
<dbReference type="AlphaFoldDB" id="A0A9P1PZ17"/>
<evidence type="ECO:0000313" key="1">
    <source>
        <dbReference type="EMBL" id="CNG45463.1"/>
    </source>
</evidence>
<accession>A0A9P1PZ17</accession>
<organism evidence="1 2">
    <name type="scientific">Yersinia enterocolitica</name>
    <dbReference type="NCBI Taxonomy" id="630"/>
    <lineage>
        <taxon>Bacteria</taxon>
        <taxon>Pseudomonadati</taxon>
        <taxon>Pseudomonadota</taxon>
        <taxon>Gammaproteobacteria</taxon>
        <taxon>Enterobacterales</taxon>
        <taxon>Yersiniaceae</taxon>
        <taxon>Yersinia</taxon>
    </lineage>
</organism>
<comment type="caution">
    <text evidence="1">The sequence shown here is derived from an EMBL/GenBank/DDBJ whole genome shotgun (WGS) entry which is preliminary data.</text>
</comment>
<dbReference type="Proteomes" id="UP000041356">
    <property type="component" value="Unassembled WGS sequence"/>
</dbReference>
<gene>
    <name evidence="1" type="ORF">ERS137939_04072</name>
</gene>
<reference evidence="1 2" key="1">
    <citation type="submission" date="2015-03" db="EMBL/GenBank/DDBJ databases">
        <authorList>
            <consortium name="Pathogen Informatics"/>
            <person name="Murphy D."/>
        </authorList>
    </citation>
    <scope>NUCLEOTIDE SEQUENCE [LARGE SCALE GENOMIC DNA]</scope>
    <source>
        <strain evidence="1 2">IP27818</strain>
    </source>
</reference>
<proteinExistence type="predicted"/>
<evidence type="ECO:0000313" key="2">
    <source>
        <dbReference type="Proteomes" id="UP000041356"/>
    </source>
</evidence>
<protein>
    <submittedName>
        <fullName evidence="1">Uncharacterized protein</fullName>
    </submittedName>
</protein>
<name>A0A9P1PZ17_YEREN</name>